<protein>
    <submittedName>
        <fullName evidence="1">Uncharacterized protein</fullName>
    </submittedName>
</protein>
<dbReference type="AlphaFoldDB" id="A0A7S3TK90"/>
<gene>
    <name evidence="1" type="ORF">EHUX00137_LOCUS38988</name>
</gene>
<proteinExistence type="predicted"/>
<dbReference type="EMBL" id="HBIR01049944">
    <property type="protein sequence ID" value="CAE0585189.1"/>
    <property type="molecule type" value="Transcribed_RNA"/>
</dbReference>
<name>A0A7S3TK90_EMIHU</name>
<evidence type="ECO:0000313" key="1">
    <source>
        <dbReference type="EMBL" id="CAE0585189.1"/>
    </source>
</evidence>
<organism evidence="1">
    <name type="scientific">Emiliania huxleyi</name>
    <name type="common">Coccolithophore</name>
    <name type="synonym">Pontosphaera huxleyi</name>
    <dbReference type="NCBI Taxonomy" id="2903"/>
    <lineage>
        <taxon>Eukaryota</taxon>
        <taxon>Haptista</taxon>
        <taxon>Haptophyta</taxon>
        <taxon>Prymnesiophyceae</taxon>
        <taxon>Isochrysidales</taxon>
        <taxon>Noelaerhabdaceae</taxon>
        <taxon>Emiliania</taxon>
    </lineage>
</organism>
<sequence length="128" mass="14314">MAPYPTGTCANCTNHGVLKYARRTMCTRYKCQKAATAERVARLADGGGDDAVVPTYSFEIKEVIGMRFADPERLVGKKRRNELAAAETSLCYLTRGKFGEDQNDDGFIDTRWVELEELYVTFTTAART</sequence>
<reference evidence="1" key="1">
    <citation type="submission" date="2021-01" db="EMBL/GenBank/DDBJ databases">
        <authorList>
            <person name="Corre E."/>
            <person name="Pelletier E."/>
            <person name="Niang G."/>
            <person name="Scheremetjew M."/>
            <person name="Finn R."/>
            <person name="Kale V."/>
            <person name="Holt S."/>
            <person name="Cochrane G."/>
            <person name="Meng A."/>
            <person name="Brown T."/>
            <person name="Cohen L."/>
        </authorList>
    </citation>
    <scope>NUCLEOTIDE SEQUENCE</scope>
    <source>
        <strain evidence="1">379</strain>
    </source>
</reference>
<accession>A0A7S3TK90</accession>